<dbReference type="InterPro" id="IPR001434">
    <property type="entry name" value="OmcB-like_DUF11"/>
</dbReference>
<comment type="caution">
    <text evidence="2">The sequence shown here is derived from an EMBL/GenBank/DDBJ whole genome shotgun (WGS) entry which is preliminary data.</text>
</comment>
<evidence type="ECO:0000313" key="3">
    <source>
        <dbReference type="Proteomes" id="UP000050509"/>
    </source>
</evidence>
<keyword evidence="3" id="KW-1185">Reference proteome</keyword>
<dbReference type="Proteomes" id="UP000050509">
    <property type="component" value="Unassembled WGS sequence"/>
</dbReference>
<dbReference type="Pfam" id="PF00932">
    <property type="entry name" value="LTD"/>
    <property type="match status" value="1"/>
</dbReference>
<proteinExistence type="predicted"/>
<dbReference type="InterPro" id="IPR001322">
    <property type="entry name" value="Lamin_tail_dom"/>
</dbReference>
<feature type="domain" description="LTD" evidence="1">
    <location>
        <begin position="166"/>
        <end position="314"/>
    </location>
</feature>
<evidence type="ECO:0000259" key="1">
    <source>
        <dbReference type="PROSITE" id="PS51841"/>
    </source>
</evidence>
<organism evidence="2 3">
    <name type="scientific">Kouleothrix aurantiaca</name>
    <dbReference type="NCBI Taxonomy" id="186479"/>
    <lineage>
        <taxon>Bacteria</taxon>
        <taxon>Bacillati</taxon>
        <taxon>Chloroflexota</taxon>
        <taxon>Chloroflexia</taxon>
        <taxon>Chloroflexales</taxon>
        <taxon>Roseiflexineae</taxon>
        <taxon>Roseiflexaceae</taxon>
        <taxon>Kouleothrix</taxon>
    </lineage>
</organism>
<feature type="non-terminal residue" evidence="2">
    <location>
        <position position="594"/>
    </location>
</feature>
<dbReference type="Gene3D" id="2.60.40.1170">
    <property type="entry name" value="Mu homology domain, subdomain B"/>
    <property type="match status" value="1"/>
</dbReference>
<protein>
    <recommendedName>
        <fullName evidence="1">LTD domain-containing protein</fullName>
    </recommendedName>
</protein>
<dbReference type="PANTHER" id="PTHR34819:SF3">
    <property type="entry name" value="CELL SURFACE PROTEIN"/>
    <property type="match status" value="1"/>
</dbReference>
<evidence type="ECO:0000313" key="2">
    <source>
        <dbReference type="EMBL" id="KPV50319.1"/>
    </source>
</evidence>
<dbReference type="PROSITE" id="PS51841">
    <property type="entry name" value="LTD"/>
    <property type="match status" value="1"/>
</dbReference>
<dbReference type="Gene3D" id="2.60.40.1260">
    <property type="entry name" value="Lamin Tail domain"/>
    <property type="match status" value="1"/>
</dbReference>
<gene>
    <name evidence="2" type="ORF">SE17_27625</name>
</gene>
<name>A0A0P9DCQ8_9CHLR</name>
<dbReference type="InterPro" id="IPR036415">
    <property type="entry name" value="Lamin_tail_dom_sf"/>
</dbReference>
<dbReference type="InterPro" id="IPR047589">
    <property type="entry name" value="DUF11_rpt"/>
</dbReference>
<dbReference type="PANTHER" id="PTHR34819">
    <property type="entry name" value="LARGE CYSTEINE-RICH PERIPLASMIC PROTEIN OMCB"/>
    <property type="match status" value="1"/>
</dbReference>
<sequence length="594" mass="62219">YCQTKVEHYSGIKNDPALQVMIAIDRNHSGGETALPDGASTSGASAAAWEYVVESRFSKGTGGSGQYFVDAAPWVYSTPTVTQTVGAGRLVSASVPGGSYAEIAVPWSAIGGKPLLPQDYLRFTVATFYSDHRAPNDLSARAIDTLSPTSATDELSDGTINSYVDLHFNAAAEIFAPLLISEFLPDPINSSDPDGEWIEIYNPNSFNISLNGYKLGDQAYRGGSQGMLFLPATQTITANTTLVIANNVPKFKLAFPSVPASQIIEMKTLAHYTDWGTGNVTLQNKNDGLPFKESIALLDPNDTIVDLVQYAYKTATGPTGLDPDVKPILLSGPNVEANASYDRCPSGTDTNDGGLDFFVRTTGQTPGVACTTVPGVDLPISKEGPESVGLNELPKTVQYVIPFINAGSSTATNIVITDTLPTELTFVSQSSLTPGVIFAGQNGRTLTWNLAALPSQGAGSITVNATVAAGQSSGTEITNSAGIGSTPSEAETTLHNNIASQTMLVTAVEADLTVFTNWPQASGTLPGGNASFTIFYQNLGGEDATDLTIVDTLPQGVSFVSADVQPVSVVGNVVTWHVDTLASGQLGVITLNVK</sequence>
<reference evidence="2 3" key="1">
    <citation type="submission" date="2015-09" db="EMBL/GenBank/DDBJ databases">
        <title>Draft genome sequence of Kouleothrix aurantiaca JCM 19913.</title>
        <authorList>
            <person name="Hemp J."/>
        </authorList>
    </citation>
    <scope>NUCLEOTIDE SEQUENCE [LARGE SCALE GENOMIC DNA]</scope>
    <source>
        <strain evidence="2 3">COM-B</strain>
    </source>
</reference>
<dbReference type="AlphaFoldDB" id="A0A0P9DCQ8"/>
<dbReference type="SUPFAM" id="SSF74853">
    <property type="entry name" value="Lamin A/C globular tail domain"/>
    <property type="match status" value="1"/>
</dbReference>
<accession>A0A0P9DCQ8</accession>
<dbReference type="Pfam" id="PF01345">
    <property type="entry name" value="DUF11"/>
    <property type="match status" value="2"/>
</dbReference>
<feature type="non-terminal residue" evidence="2">
    <location>
        <position position="1"/>
    </location>
</feature>
<dbReference type="InterPro" id="IPR051172">
    <property type="entry name" value="Chlamydia_OmcB"/>
</dbReference>
<dbReference type="EMBL" id="LJCR01001459">
    <property type="protein sequence ID" value="KPV50319.1"/>
    <property type="molecule type" value="Genomic_DNA"/>
</dbReference>
<dbReference type="NCBIfam" id="TIGR01451">
    <property type="entry name" value="B_ant_repeat"/>
    <property type="match status" value="2"/>
</dbReference>